<evidence type="ECO:0000256" key="2">
    <source>
        <dbReference type="SAM" id="MobiDB-lite"/>
    </source>
</evidence>
<evidence type="ECO:0000313" key="5">
    <source>
        <dbReference type="EMBL" id="MFK2898758.1"/>
    </source>
</evidence>
<dbReference type="PROSITE" id="PS50005">
    <property type="entry name" value="TPR"/>
    <property type="match status" value="1"/>
</dbReference>
<keyword evidence="3" id="KW-0732">Signal</keyword>
<dbReference type="Proteomes" id="UP001620461">
    <property type="component" value="Unassembled WGS sequence"/>
</dbReference>
<dbReference type="Gene3D" id="3.10.350.10">
    <property type="entry name" value="LysM domain"/>
    <property type="match status" value="1"/>
</dbReference>
<dbReference type="InterPro" id="IPR036779">
    <property type="entry name" value="LysM_dom_sf"/>
</dbReference>
<dbReference type="SMART" id="SM00257">
    <property type="entry name" value="LysM"/>
    <property type="match status" value="1"/>
</dbReference>
<gene>
    <name evidence="5" type="ORF">ISP15_00205</name>
</gene>
<dbReference type="SUPFAM" id="SSF48452">
    <property type="entry name" value="TPR-like"/>
    <property type="match status" value="1"/>
</dbReference>
<dbReference type="Gene3D" id="1.25.40.10">
    <property type="entry name" value="Tetratricopeptide repeat domain"/>
    <property type="match status" value="1"/>
</dbReference>
<feature type="compositionally biased region" description="Low complexity" evidence="2">
    <location>
        <begin position="180"/>
        <end position="195"/>
    </location>
</feature>
<dbReference type="PROSITE" id="PS51782">
    <property type="entry name" value="LYSM"/>
    <property type="match status" value="1"/>
</dbReference>
<evidence type="ECO:0000313" key="6">
    <source>
        <dbReference type="Proteomes" id="UP001620461"/>
    </source>
</evidence>
<evidence type="ECO:0000259" key="4">
    <source>
        <dbReference type="PROSITE" id="PS51782"/>
    </source>
</evidence>
<proteinExistence type="predicted"/>
<comment type="caution">
    <text evidence="5">The sequence shown here is derived from an EMBL/GenBank/DDBJ whole genome shotgun (WGS) entry which is preliminary data.</text>
</comment>
<name>A0ABW8JCD1_9GAMM</name>
<feature type="signal peptide" evidence="3">
    <location>
        <begin position="1"/>
        <end position="31"/>
    </location>
</feature>
<reference evidence="5 6" key="1">
    <citation type="submission" date="2020-10" db="EMBL/GenBank/DDBJ databases">
        <title>Phylogeny of dyella-like bacteria.</title>
        <authorList>
            <person name="Fu J."/>
        </authorList>
    </citation>
    <scope>NUCLEOTIDE SEQUENCE [LARGE SCALE GENOMIC DNA]</scope>
    <source>
        <strain evidence="5 6">JP1</strain>
    </source>
</reference>
<evidence type="ECO:0000256" key="1">
    <source>
        <dbReference type="PROSITE-ProRule" id="PRU00339"/>
    </source>
</evidence>
<dbReference type="SMART" id="SM00028">
    <property type="entry name" value="TPR"/>
    <property type="match status" value="2"/>
</dbReference>
<evidence type="ECO:0000256" key="3">
    <source>
        <dbReference type="SAM" id="SignalP"/>
    </source>
</evidence>
<dbReference type="InterPro" id="IPR019734">
    <property type="entry name" value="TPR_rpt"/>
</dbReference>
<keyword evidence="1" id="KW-0802">TPR repeat</keyword>
<feature type="repeat" description="TPR" evidence="1">
    <location>
        <begin position="260"/>
        <end position="293"/>
    </location>
</feature>
<dbReference type="Pfam" id="PF01476">
    <property type="entry name" value="LysM"/>
    <property type="match status" value="1"/>
</dbReference>
<dbReference type="RefSeq" id="WP_404543741.1">
    <property type="nucleotide sequence ID" value="NZ_JADIKJ010000001.1"/>
</dbReference>
<sequence length="313" mass="33332">MTATRTLTALPAAWLVRTLVLLALVNAAACAQIKSKWGSGSSHPAVPPQASINTVTPAVPEQSLASILDNDLQNGRYTEGRLALERYLQRHPGDHAAQSILKQLTADPVQMLGAPSRTHVVQPGESFSTLAARYLGDANLFVVLARYNNSTDPSRLRAGTTLRLPASANGAADLANAGAHAGTATGASGSAPASDNTNGNAGADGPSQSARAEQLQAQSLALLDHGQKDLALARLDQALVLDPTLPPTNAREKALRTELVNTFHQQAIVLYRDQQLDRAIALWDRVLAIDPTNEPAKIYRARALELKQRLQQY</sequence>
<dbReference type="CDD" id="cd00118">
    <property type="entry name" value="LysM"/>
    <property type="match status" value="1"/>
</dbReference>
<dbReference type="InterPro" id="IPR018392">
    <property type="entry name" value="LysM"/>
</dbReference>
<feature type="domain" description="LysM" evidence="4">
    <location>
        <begin position="117"/>
        <end position="164"/>
    </location>
</feature>
<dbReference type="EMBL" id="JADIKJ010000001">
    <property type="protein sequence ID" value="MFK2898758.1"/>
    <property type="molecule type" value="Genomic_DNA"/>
</dbReference>
<keyword evidence="6" id="KW-1185">Reference proteome</keyword>
<organism evidence="5 6">
    <name type="scientific">Dyella jejuensis</name>
    <dbReference type="NCBI Taxonomy" id="1432009"/>
    <lineage>
        <taxon>Bacteria</taxon>
        <taxon>Pseudomonadati</taxon>
        <taxon>Pseudomonadota</taxon>
        <taxon>Gammaproteobacteria</taxon>
        <taxon>Lysobacterales</taxon>
        <taxon>Rhodanobacteraceae</taxon>
        <taxon>Dyella</taxon>
    </lineage>
</organism>
<feature type="chain" id="PRO_5047464241" evidence="3">
    <location>
        <begin position="32"/>
        <end position="313"/>
    </location>
</feature>
<dbReference type="InterPro" id="IPR011990">
    <property type="entry name" value="TPR-like_helical_dom_sf"/>
</dbReference>
<feature type="region of interest" description="Disordered" evidence="2">
    <location>
        <begin position="180"/>
        <end position="213"/>
    </location>
</feature>
<accession>A0ABW8JCD1</accession>
<protein>
    <submittedName>
        <fullName evidence="5">LysM peptidoglycan-binding domain-containing protein</fullName>
    </submittedName>
</protein>